<proteinExistence type="predicted"/>
<evidence type="ECO:0000313" key="2">
    <source>
        <dbReference type="EMBL" id="CAB4703516.1"/>
    </source>
</evidence>
<dbReference type="AlphaFoldDB" id="A0A6J6PY68"/>
<dbReference type="EMBL" id="CAEZXX010000038">
    <property type="protein sequence ID" value="CAB4703516.1"/>
    <property type="molecule type" value="Genomic_DNA"/>
</dbReference>
<evidence type="ECO:0000256" key="1">
    <source>
        <dbReference type="SAM" id="MobiDB-lite"/>
    </source>
</evidence>
<feature type="region of interest" description="Disordered" evidence="1">
    <location>
        <begin position="34"/>
        <end position="90"/>
    </location>
</feature>
<gene>
    <name evidence="2" type="ORF">UFOPK2602_00725</name>
</gene>
<sequence>MNEQHEVLREQGLDREFWIIDGEVDDGRVEVALEEATDQTAGGSLRDHGSQSGEVGGQLGQQCGHHPATGGTDHPDPGGTRHIGVPGGHLSSDLLEFSLDPSGSFDHLEPLLGEPATVAVHQRDAELFLEVSEVPGDV</sequence>
<feature type="compositionally biased region" description="Low complexity" evidence="1">
    <location>
        <begin position="69"/>
        <end position="80"/>
    </location>
</feature>
<name>A0A6J6PY68_9ZZZZ</name>
<protein>
    <submittedName>
        <fullName evidence="2">Unannotated protein</fullName>
    </submittedName>
</protein>
<reference evidence="2" key="1">
    <citation type="submission" date="2020-05" db="EMBL/GenBank/DDBJ databases">
        <authorList>
            <person name="Chiriac C."/>
            <person name="Salcher M."/>
            <person name="Ghai R."/>
            <person name="Kavagutti S V."/>
        </authorList>
    </citation>
    <scope>NUCLEOTIDE SEQUENCE</scope>
</reference>
<accession>A0A6J6PY68</accession>
<organism evidence="2">
    <name type="scientific">freshwater metagenome</name>
    <dbReference type="NCBI Taxonomy" id="449393"/>
    <lineage>
        <taxon>unclassified sequences</taxon>
        <taxon>metagenomes</taxon>
        <taxon>ecological metagenomes</taxon>
    </lineage>
</organism>